<dbReference type="EMBL" id="KB822723">
    <property type="protein sequence ID" value="ETN37668.1"/>
    <property type="molecule type" value="Genomic_DNA"/>
</dbReference>
<evidence type="ECO:0000256" key="5">
    <source>
        <dbReference type="SAM" id="MobiDB-lite"/>
    </source>
</evidence>
<protein>
    <recommendedName>
        <fullName evidence="6">TOG domain-containing protein</fullName>
    </recommendedName>
</protein>
<dbReference type="FunFam" id="1.25.10.10:FF:000019">
    <property type="entry name" value="Cytoskeleton-associated protein 5"/>
    <property type="match status" value="1"/>
</dbReference>
<dbReference type="HOGENOM" id="CLU_008401_0_0_1"/>
<dbReference type="GO" id="GO:0000776">
    <property type="term" value="C:kinetochore"/>
    <property type="evidence" value="ECO:0007669"/>
    <property type="project" value="UniProtKB-ARBA"/>
</dbReference>
<dbReference type="eggNOG" id="KOG1820">
    <property type="taxonomic scope" value="Eukaryota"/>
</dbReference>
<evidence type="ECO:0000256" key="1">
    <source>
        <dbReference type="ARBA" id="ARBA00004317"/>
    </source>
</evidence>
<keyword evidence="3" id="KW-0206">Cytoskeleton</keyword>
<proteinExistence type="predicted"/>
<dbReference type="Pfam" id="PF21041">
    <property type="entry name" value="XMAP215_CLASP_TOG"/>
    <property type="match status" value="2"/>
</dbReference>
<feature type="domain" description="TOG" evidence="6">
    <location>
        <begin position="1"/>
        <end position="234"/>
    </location>
</feature>
<dbReference type="AlphaFoldDB" id="W2RPM8"/>
<name>W2RPM8_CYPE1</name>
<dbReference type="InterPro" id="IPR034085">
    <property type="entry name" value="TOG"/>
</dbReference>
<dbReference type="SMART" id="SM01349">
    <property type="entry name" value="TOG"/>
    <property type="match status" value="2"/>
</dbReference>
<keyword evidence="4" id="KW-0175">Coiled coil</keyword>
<sequence length="898" mass="97705">MAEAEEDYSQLPLPDRFIHKLWKVRKEGYEAAAQVFEKTPDESDPAFRPFIQDAGLWKGAAADSNVAAQQEGLGALCAFLKYGGHQAASRSRPHTIQPIYEKGLSSTRPAAKANALEALLLYVEIDKPDLVIEDLLPALAHKQPKVIAATLAAITAIFHNFGVKIAQPNPVLKLLPKVFGHADKNVRAEAQNLTVELYRWLKDAMKAIFWNDLKPVQQGDLEKLFEKVKEESPPKQERFTRAQQAQMATASANTGNDVGGEGVEVEAEEEEAVEVDAFDLAEPQDCLAKVPADFNEMINSSKWKERKETLDALFNVINVPRIKGGHWDDVIRALTKSMKDANVAVVTVAANCVEKLAFGMRKDFGRYRSTIMGPVMERLKEKKQAVTDALGAALDGVFSATSLTECLEEILGFLAHKNPNVKGETIKFLVRCLRNTRVVPSKDEQKSIAGAGTKLLTESTEAMRAGGAEILGTLMKIIGERPMVQYIDNLDDIRKTKIKEYFDTAEVKAKEKPKPAPAPAKSASAVGRKVVGGSKKPAVKKAAAAAPPAEEPAPPAKPTAKALPKPGGVPKPGLAAPSGLKLSGLKRPNMASPQQRRVISPPVSQDGEDEVPAASPSKFGMGRGLAGRPLSRPAAMPMSPPQAPAAIGMSAIERAELEELRAEKERLSAVADNLRSSNAKLNAEISELQNQNAQLIEDHTRDVLQIKAKETQLTRARGECDVLRTEMESLKKESERYKREVSRLGRESIGREREDIMRGRPLDDEGANGIHDDNSSRFAANGRVDARPDSRSFGLQRTDSAASGTSRPGSVKPRPMSGFTNNSLSPSDEKENNGFESTLMSRRKISPPVGSGNMSPVRPNANEAGGAGQTENWKRAAEVTSQLKARIEAMKVRCLRIR</sequence>
<dbReference type="InParanoid" id="W2RPM8"/>
<keyword evidence="2" id="KW-0963">Cytoplasm</keyword>
<dbReference type="SUPFAM" id="SSF48371">
    <property type="entry name" value="ARM repeat"/>
    <property type="match status" value="1"/>
</dbReference>
<organism evidence="7 8">
    <name type="scientific">Cyphellophora europaea (strain CBS 101466)</name>
    <name type="common">Phialophora europaea</name>
    <dbReference type="NCBI Taxonomy" id="1220924"/>
    <lineage>
        <taxon>Eukaryota</taxon>
        <taxon>Fungi</taxon>
        <taxon>Dikarya</taxon>
        <taxon>Ascomycota</taxon>
        <taxon>Pezizomycotina</taxon>
        <taxon>Eurotiomycetes</taxon>
        <taxon>Chaetothyriomycetidae</taxon>
        <taxon>Chaetothyriales</taxon>
        <taxon>Cyphellophoraceae</taxon>
        <taxon>Cyphellophora</taxon>
    </lineage>
</organism>
<dbReference type="GO" id="GO:1990498">
    <property type="term" value="C:mitotic spindle microtubule"/>
    <property type="evidence" value="ECO:0007669"/>
    <property type="project" value="UniProtKB-ARBA"/>
</dbReference>
<dbReference type="InterPro" id="IPR048491">
    <property type="entry name" value="XMAP215_CLASP_TOG"/>
</dbReference>
<accession>W2RPM8</accession>
<dbReference type="InterPro" id="IPR016024">
    <property type="entry name" value="ARM-type_fold"/>
</dbReference>
<feature type="coiled-coil region" evidence="4">
    <location>
        <begin position="650"/>
        <end position="747"/>
    </location>
</feature>
<evidence type="ECO:0000256" key="2">
    <source>
        <dbReference type="ARBA" id="ARBA00022490"/>
    </source>
</evidence>
<evidence type="ECO:0000313" key="7">
    <source>
        <dbReference type="EMBL" id="ETN37668.1"/>
    </source>
</evidence>
<feature type="compositionally biased region" description="Basic and acidic residues" evidence="5">
    <location>
        <begin position="752"/>
        <end position="763"/>
    </location>
</feature>
<evidence type="ECO:0000259" key="6">
    <source>
        <dbReference type="SMART" id="SM01349"/>
    </source>
</evidence>
<feature type="compositionally biased region" description="Low complexity" evidence="5">
    <location>
        <begin position="558"/>
        <end position="577"/>
    </location>
</feature>
<dbReference type="GO" id="GO:0061863">
    <property type="term" value="F:microtubule plus end polymerase"/>
    <property type="evidence" value="ECO:0007669"/>
    <property type="project" value="InterPro"/>
</dbReference>
<dbReference type="OrthoDB" id="205662at2759"/>
<dbReference type="GO" id="GO:0044732">
    <property type="term" value="C:mitotic spindle pole body"/>
    <property type="evidence" value="ECO:0007669"/>
    <property type="project" value="UniProtKB-ARBA"/>
</dbReference>
<dbReference type="GeneID" id="19974630"/>
<feature type="region of interest" description="Disordered" evidence="5">
    <location>
        <begin position="752"/>
        <end position="875"/>
    </location>
</feature>
<comment type="subcellular location">
    <subcellularLocation>
        <location evidence="1">Cytoplasm</location>
        <location evidence="1">Cytoskeleton</location>
        <location evidence="1">Microtubule organizing center</location>
        <location evidence="1">Spindle pole body</location>
    </subcellularLocation>
</comment>
<dbReference type="GO" id="GO:0000022">
    <property type="term" value="P:mitotic spindle elongation"/>
    <property type="evidence" value="ECO:0007669"/>
    <property type="project" value="UniProtKB-ARBA"/>
</dbReference>
<feature type="domain" description="TOG" evidence="6">
    <location>
        <begin position="279"/>
        <end position="511"/>
    </location>
</feature>
<feature type="compositionally biased region" description="Polar residues" evidence="5">
    <location>
        <begin position="793"/>
        <end position="808"/>
    </location>
</feature>
<dbReference type="GO" id="GO:0030951">
    <property type="term" value="P:establishment or maintenance of microtubule cytoskeleton polarity"/>
    <property type="evidence" value="ECO:0007669"/>
    <property type="project" value="InterPro"/>
</dbReference>
<dbReference type="FunFam" id="1.25.10.10:FF:000282">
    <property type="entry name" value="Spindle pole body component"/>
    <property type="match status" value="1"/>
</dbReference>
<dbReference type="FunCoup" id="W2RPM8">
    <property type="interactions" value="65"/>
</dbReference>
<reference evidence="7 8" key="1">
    <citation type="submission" date="2013-03" db="EMBL/GenBank/DDBJ databases">
        <title>The Genome Sequence of Phialophora europaea CBS 101466.</title>
        <authorList>
            <consortium name="The Broad Institute Genomics Platform"/>
            <person name="Cuomo C."/>
            <person name="de Hoog S."/>
            <person name="Gorbushina A."/>
            <person name="Walker B."/>
            <person name="Young S.K."/>
            <person name="Zeng Q."/>
            <person name="Gargeya S."/>
            <person name="Fitzgerald M."/>
            <person name="Haas B."/>
            <person name="Abouelleil A."/>
            <person name="Allen A.W."/>
            <person name="Alvarado L."/>
            <person name="Arachchi H.M."/>
            <person name="Berlin A.M."/>
            <person name="Chapman S.B."/>
            <person name="Gainer-Dewar J."/>
            <person name="Goldberg J."/>
            <person name="Griggs A."/>
            <person name="Gujja S."/>
            <person name="Hansen M."/>
            <person name="Howarth C."/>
            <person name="Imamovic A."/>
            <person name="Ireland A."/>
            <person name="Larimer J."/>
            <person name="McCowan C."/>
            <person name="Murphy C."/>
            <person name="Pearson M."/>
            <person name="Poon T.W."/>
            <person name="Priest M."/>
            <person name="Roberts A."/>
            <person name="Saif S."/>
            <person name="Shea T."/>
            <person name="Sisk P."/>
            <person name="Sykes S."/>
            <person name="Wortman J."/>
            <person name="Nusbaum C."/>
            <person name="Birren B."/>
        </authorList>
    </citation>
    <scope>NUCLEOTIDE SEQUENCE [LARGE SCALE GENOMIC DNA]</scope>
    <source>
        <strain evidence="7 8">CBS 101466</strain>
    </source>
</reference>
<evidence type="ECO:0000313" key="8">
    <source>
        <dbReference type="Proteomes" id="UP000030752"/>
    </source>
</evidence>
<dbReference type="InterPro" id="IPR048492">
    <property type="entry name" value="Stu2_CTS"/>
</dbReference>
<dbReference type="GO" id="GO:0051315">
    <property type="term" value="P:attachment of mitotic spindle microtubules to kinetochore"/>
    <property type="evidence" value="ECO:0007669"/>
    <property type="project" value="UniProtKB-ARBA"/>
</dbReference>
<dbReference type="STRING" id="1220924.W2RPM8"/>
<keyword evidence="8" id="KW-1185">Reference proteome</keyword>
<dbReference type="RefSeq" id="XP_008719837.1">
    <property type="nucleotide sequence ID" value="XM_008721615.1"/>
</dbReference>
<dbReference type="GO" id="GO:0051010">
    <property type="term" value="F:microtubule plus-end binding"/>
    <property type="evidence" value="ECO:0007669"/>
    <property type="project" value="InterPro"/>
</dbReference>
<dbReference type="Gene3D" id="1.25.10.10">
    <property type="entry name" value="Leucine-rich Repeat Variant"/>
    <property type="match status" value="2"/>
</dbReference>
<dbReference type="PANTHER" id="PTHR12609">
    <property type="entry name" value="MICROTUBULE ASSOCIATED PROTEIN XMAP215"/>
    <property type="match status" value="1"/>
</dbReference>
<dbReference type="Proteomes" id="UP000030752">
    <property type="component" value="Unassembled WGS sequence"/>
</dbReference>
<dbReference type="Pfam" id="PF21042">
    <property type="entry name" value="Stu2_CTS"/>
    <property type="match status" value="1"/>
</dbReference>
<dbReference type="GO" id="GO:0046785">
    <property type="term" value="P:microtubule polymerization"/>
    <property type="evidence" value="ECO:0007669"/>
    <property type="project" value="InterPro"/>
</dbReference>
<gene>
    <name evidence="7" type="ORF">HMPREF1541_07291</name>
</gene>
<dbReference type="GO" id="GO:0005881">
    <property type="term" value="C:cytoplasmic microtubule"/>
    <property type="evidence" value="ECO:0007669"/>
    <property type="project" value="UniProtKB-ARBA"/>
</dbReference>
<evidence type="ECO:0000256" key="3">
    <source>
        <dbReference type="ARBA" id="ARBA00023212"/>
    </source>
</evidence>
<dbReference type="VEuPathDB" id="FungiDB:HMPREF1541_07291"/>
<dbReference type="GO" id="GO:1990571">
    <property type="term" value="P:meiotic centromere clustering"/>
    <property type="evidence" value="ECO:0007669"/>
    <property type="project" value="UniProtKB-ARBA"/>
</dbReference>
<evidence type="ECO:0000256" key="4">
    <source>
        <dbReference type="SAM" id="Coils"/>
    </source>
</evidence>
<dbReference type="InterPro" id="IPR011989">
    <property type="entry name" value="ARM-like"/>
</dbReference>
<feature type="region of interest" description="Disordered" evidence="5">
    <location>
        <begin position="508"/>
        <end position="643"/>
    </location>
</feature>
<dbReference type="InterPro" id="IPR045110">
    <property type="entry name" value="XMAP215"/>
</dbReference>
<dbReference type="GO" id="GO:0099070">
    <property type="term" value="C:static microtubule bundle"/>
    <property type="evidence" value="ECO:0007669"/>
    <property type="project" value="UniProtKB-ARBA"/>
</dbReference>